<evidence type="ECO:0000256" key="5">
    <source>
        <dbReference type="ARBA" id="ARBA00033748"/>
    </source>
</evidence>
<dbReference type="AlphaFoldDB" id="A0A5B8M6E9"/>
<accession>A0A5B8M6E9</accession>
<dbReference type="InterPro" id="IPR016215">
    <property type="entry name" value="NTA_MOA"/>
</dbReference>
<dbReference type="GO" id="GO:0004497">
    <property type="term" value="F:monooxygenase activity"/>
    <property type="evidence" value="ECO:0007669"/>
    <property type="project" value="UniProtKB-KW"/>
</dbReference>
<feature type="binding site" evidence="6">
    <location>
        <position position="100"/>
    </location>
    <ligand>
        <name>FMN</name>
        <dbReference type="ChEBI" id="CHEBI:58210"/>
    </ligand>
</feature>
<proteinExistence type="inferred from homology"/>
<dbReference type="Gene3D" id="3.20.20.30">
    <property type="entry name" value="Luciferase-like domain"/>
    <property type="match status" value="1"/>
</dbReference>
<dbReference type="InterPro" id="IPR036661">
    <property type="entry name" value="Luciferase-like_sf"/>
</dbReference>
<dbReference type="PANTHER" id="PTHR30011">
    <property type="entry name" value="ALKANESULFONATE MONOOXYGENASE-RELATED"/>
    <property type="match status" value="1"/>
</dbReference>
<evidence type="ECO:0000313" key="9">
    <source>
        <dbReference type="Proteomes" id="UP000320216"/>
    </source>
</evidence>
<dbReference type="InterPro" id="IPR011251">
    <property type="entry name" value="Luciferase-like_dom"/>
</dbReference>
<dbReference type="InterPro" id="IPR051260">
    <property type="entry name" value="Diverse_substr_monoxygenases"/>
</dbReference>
<comment type="similarity">
    <text evidence="5">Belongs to the NtaA/SnaA/DszA monooxygenase family.</text>
</comment>
<feature type="binding site" evidence="6">
    <location>
        <position position="151"/>
    </location>
    <ligand>
        <name>FMN</name>
        <dbReference type="ChEBI" id="CHEBI:58210"/>
    </ligand>
</feature>
<keyword evidence="3" id="KW-0560">Oxidoreductase</keyword>
<keyword evidence="1 6" id="KW-0285">Flavoprotein</keyword>
<reference evidence="8 9" key="1">
    <citation type="submission" date="2019-07" db="EMBL/GenBank/DDBJ databases">
        <title>Full genome sequence of Humibacter sp. WJ7-1.</title>
        <authorList>
            <person name="Im W.-T."/>
        </authorList>
    </citation>
    <scope>NUCLEOTIDE SEQUENCE [LARGE SCALE GENOMIC DNA]</scope>
    <source>
        <strain evidence="8 9">WJ7-1</strain>
    </source>
</reference>
<evidence type="ECO:0000256" key="3">
    <source>
        <dbReference type="ARBA" id="ARBA00023002"/>
    </source>
</evidence>
<dbReference type="EMBL" id="CP042305">
    <property type="protein sequence ID" value="QDZ15355.1"/>
    <property type="molecule type" value="Genomic_DNA"/>
</dbReference>
<feature type="domain" description="Luciferase-like" evidence="7">
    <location>
        <begin position="40"/>
        <end position="401"/>
    </location>
</feature>
<dbReference type="PIRSF" id="PIRSF000337">
    <property type="entry name" value="NTA_MOA"/>
    <property type="match status" value="1"/>
</dbReference>
<dbReference type="Proteomes" id="UP000320216">
    <property type="component" value="Chromosome"/>
</dbReference>
<evidence type="ECO:0000256" key="6">
    <source>
        <dbReference type="PIRSR" id="PIRSR000337-1"/>
    </source>
</evidence>
<evidence type="ECO:0000256" key="4">
    <source>
        <dbReference type="ARBA" id="ARBA00023033"/>
    </source>
</evidence>
<dbReference type="KEGG" id="huw:FPZ11_11795"/>
<dbReference type="RefSeq" id="WP_146321154.1">
    <property type="nucleotide sequence ID" value="NZ_CP042305.1"/>
</dbReference>
<feature type="binding site" evidence="6">
    <location>
        <position position="56"/>
    </location>
    <ligand>
        <name>FMN</name>
        <dbReference type="ChEBI" id="CHEBI:58210"/>
    </ligand>
</feature>
<sequence>MTRRQHFGWFFSRGFGPQAWGRPDWRWGYDWTKPDLYQHSVRELEQAGLDLVIMEDAISTGTPETLDLRVRSAYGGPKHDPLLLAPYLFQATSRIGIVPTINAGATPPYLAARQAATLQHLSDGRFGINVVTDVKSARHFGLEEIDHDAAYDRAQEWLDVVRELWHSWGDGAYIADAATGHFADGSHIRATRHDGEYFRVEGPLNAIPFTGSASGPENVDAFGTTAGDPAIVSPGGSGRGLGFAGANSDVQLALAPLNVDAVRAYRAKVAEAAEAAGRTASDVKTLFVFKPEVVASEDEAKRVVDASRHPSDDELRAVLLGQSSDAETDLTGLDLDEPLDPSIFGPHVSRGTIKGLLGTAPSFDAQPLRDLLAAKARKGAVLDREGLVGTAGQLADFIEELGEDAAGDGFIFSGDLHPVTVHRMLDDLVPELRRRGILRTSYAPGGLRANLTDF</sequence>
<evidence type="ECO:0000256" key="1">
    <source>
        <dbReference type="ARBA" id="ARBA00022630"/>
    </source>
</evidence>
<dbReference type="OrthoDB" id="9135350at2"/>
<evidence type="ECO:0000313" key="8">
    <source>
        <dbReference type="EMBL" id="QDZ15355.1"/>
    </source>
</evidence>
<feature type="binding site" evidence="6">
    <location>
        <position position="237"/>
    </location>
    <ligand>
        <name>FMN</name>
        <dbReference type="ChEBI" id="CHEBI:58210"/>
    </ligand>
</feature>
<name>A0A5B8M6E9_9MICO</name>
<organism evidence="8 9">
    <name type="scientific">Humibacter ginsenosidimutans</name>
    <dbReference type="NCBI Taxonomy" id="2599293"/>
    <lineage>
        <taxon>Bacteria</taxon>
        <taxon>Bacillati</taxon>
        <taxon>Actinomycetota</taxon>
        <taxon>Actinomycetes</taxon>
        <taxon>Micrococcales</taxon>
        <taxon>Microbacteriaceae</taxon>
        <taxon>Humibacter</taxon>
    </lineage>
</organism>
<dbReference type="PANTHER" id="PTHR30011:SF16">
    <property type="entry name" value="C2H2 FINGER DOMAIN TRANSCRIPTION FACTOR (EUROFUNG)-RELATED"/>
    <property type="match status" value="1"/>
</dbReference>
<dbReference type="GO" id="GO:0016705">
    <property type="term" value="F:oxidoreductase activity, acting on paired donors, with incorporation or reduction of molecular oxygen"/>
    <property type="evidence" value="ECO:0007669"/>
    <property type="project" value="InterPro"/>
</dbReference>
<keyword evidence="4" id="KW-0503">Monooxygenase</keyword>
<keyword evidence="9" id="KW-1185">Reference proteome</keyword>
<dbReference type="Pfam" id="PF00296">
    <property type="entry name" value="Bac_luciferase"/>
    <property type="match status" value="1"/>
</dbReference>
<feature type="binding site" evidence="6">
    <location>
        <position position="147"/>
    </location>
    <ligand>
        <name>FMN</name>
        <dbReference type="ChEBI" id="CHEBI:58210"/>
    </ligand>
</feature>
<protein>
    <submittedName>
        <fullName evidence="8">LLM class flavin-dependent oxidoreductase</fullName>
    </submittedName>
</protein>
<gene>
    <name evidence="8" type="ORF">FPZ11_11795</name>
</gene>
<keyword evidence="2 6" id="KW-0288">FMN</keyword>
<evidence type="ECO:0000259" key="7">
    <source>
        <dbReference type="Pfam" id="PF00296"/>
    </source>
</evidence>
<dbReference type="SUPFAM" id="SSF51679">
    <property type="entry name" value="Bacterial luciferase-like"/>
    <property type="match status" value="1"/>
</dbReference>
<evidence type="ECO:0000256" key="2">
    <source>
        <dbReference type="ARBA" id="ARBA00022643"/>
    </source>
</evidence>